<organism evidence="2 3">
    <name type="scientific">Limosa lapponica baueri</name>
    <dbReference type="NCBI Taxonomy" id="1758121"/>
    <lineage>
        <taxon>Eukaryota</taxon>
        <taxon>Metazoa</taxon>
        <taxon>Chordata</taxon>
        <taxon>Craniata</taxon>
        <taxon>Vertebrata</taxon>
        <taxon>Euteleostomi</taxon>
        <taxon>Archelosauria</taxon>
        <taxon>Archosauria</taxon>
        <taxon>Dinosauria</taxon>
        <taxon>Saurischia</taxon>
        <taxon>Theropoda</taxon>
        <taxon>Coelurosauria</taxon>
        <taxon>Aves</taxon>
        <taxon>Neognathae</taxon>
        <taxon>Neoaves</taxon>
        <taxon>Charadriiformes</taxon>
        <taxon>Scolopacidae</taxon>
        <taxon>Limosa</taxon>
    </lineage>
</organism>
<dbReference type="OrthoDB" id="416454at2759"/>
<keyword evidence="2" id="KW-0548">Nucleotidyltransferase</keyword>
<protein>
    <submittedName>
        <fullName evidence="2">Rna-directed dna polymerase from mobile element jockey-like</fullName>
    </submittedName>
</protein>
<keyword evidence="2" id="KW-0808">Transferase</keyword>
<dbReference type="EMBL" id="KZ505752">
    <property type="protein sequence ID" value="PKU45588.1"/>
    <property type="molecule type" value="Genomic_DNA"/>
</dbReference>
<evidence type="ECO:0000313" key="2">
    <source>
        <dbReference type="EMBL" id="PKU45588.1"/>
    </source>
</evidence>
<keyword evidence="2" id="KW-0695">RNA-directed DNA polymerase</keyword>
<accession>A0A2I0UHT5</accession>
<dbReference type="GO" id="GO:0061343">
    <property type="term" value="P:cell adhesion involved in heart morphogenesis"/>
    <property type="evidence" value="ECO:0007669"/>
    <property type="project" value="TreeGrafter"/>
</dbReference>
<proteinExistence type="predicted"/>
<keyword evidence="3" id="KW-1185">Reference proteome</keyword>
<dbReference type="Proteomes" id="UP000233556">
    <property type="component" value="Unassembled WGS sequence"/>
</dbReference>
<keyword evidence="1" id="KW-0732">Signal</keyword>
<gene>
    <name evidence="2" type="ORF">llap_4121</name>
</gene>
<dbReference type="GO" id="GO:0031012">
    <property type="term" value="C:extracellular matrix"/>
    <property type="evidence" value="ECO:0007669"/>
    <property type="project" value="TreeGrafter"/>
</dbReference>
<dbReference type="PANTHER" id="PTHR33395">
    <property type="entry name" value="TRANSCRIPTASE, PUTATIVE-RELATED-RELATED"/>
    <property type="match status" value="1"/>
</dbReference>
<reference evidence="3" key="1">
    <citation type="submission" date="2017-11" db="EMBL/GenBank/DDBJ databases">
        <authorList>
            <person name="Lima N.C."/>
            <person name="Parody-Merino A.M."/>
            <person name="Battley P.F."/>
            <person name="Fidler A.E."/>
            <person name="Prosdocimi F."/>
        </authorList>
    </citation>
    <scope>NUCLEOTIDE SEQUENCE [LARGE SCALE GENOMIC DNA]</scope>
</reference>
<dbReference type="GO" id="GO:0007508">
    <property type="term" value="P:larval heart development"/>
    <property type="evidence" value="ECO:0007669"/>
    <property type="project" value="TreeGrafter"/>
</dbReference>
<name>A0A2I0UHT5_LIMLA</name>
<feature type="signal peptide" evidence="1">
    <location>
        <begin position="1"/>
        <end position="21"/>
    </location>
</feature>
<dbReference type="AlphaFoldDB" id="A0A2I0UHT5"/>
<reference evidence="3" key="2">
    <citation type="submission" date="2017-12" db="EMBL/GenBank/DDBJ databases">
        <title>Genome sequence of the Bar-tailed Godwit (Limosa lapponica baueri).</title>
        <authorList>
            <person name="Lima N.C.B."/>
            <person name="Parody-Merino A.M."/>
            <person name="Battley P.F."/>
            <person name="Fidler A.E."/>
            <person name="Prosdocimi F."/>
        </authorList>
    </citation>
    <scope>NUCLEOTIDE SEQUENCE [LARGE SCALE GENOMIC DNA]</scope>
</reference>
<sequence length="231" mass="26226">MGVSLKQAWLLMLSLLPLKMKEVVRFHCKDKAQMEEGSLQDAKKKGLATWEEYRSTVRVCRDAMRKAKDHLELNLKRDVKGSKKSFFKYISSKRKTKENVGLLLNEVGALAMEDTEKAELLNAFFASVFTAKAGLWESQTLEVRESLEPGRLSLAYGGSGSWRTGEVPEDWRKASVTPAFKKSKKEEPRNYRLVSFTSIPGKVMEQLILDVISKHVEEEKVIKSGQHGFTK</sequence>
<dbReference type="GO" id="GO:0003964">
    <property type="term" value="F:RNA-directed DNA polymerase activity"/>
    <property type="evidence" value="ECO:0007669"/>
    <property type="project" value="UniProtKB-KW"/>
</dbReference>
<evidence type="ECO:0000256" key="1">
    <source>
        <dbReference type="SAM" id="SignalP"/>
    </source>
</evidence>
<feature type="chain" id="PRO_5014157114" evidence="1">
    <location>
        <begin position="22"/>
        <end position="231"/>
    </location>
</feature>
<evidence type="ECO:0000313" key="3">
    <source>
        <dbReference type="Proteomes" id="UP000233556"/>
    </source>
</evidence>
<dbReference type="PANTHER" id="PTHR33395:SF22">
    <property type="entry name" value="REVERSE TRANSCRIPTASE DOMAIN-CONTAINING PROTEIN"/>
    <property type="match status" value="1"/>
</dbReference>